<feature type="region of interest" description="Disordered" evidence="9">
    <location>
        <begin position="1"/>
        <end position="29"/>
    </location>
</feature>
<comment type="caution">
    <text evidence="12">The sequence shown here is derived from an EMBL/GenBank/DDBJ whole genome shotgun (WGS) entry which is preliminary data.</text>
</comment>
<dbReference type="InterPro" id="IPR005829">
    <property type="entry name" value="Sugar_transporter_CS"/>
</dbReference>
<evidence type="ECO:0000256" key="3">
    <source>
        <dbReference type="ARBA" id="ARBA00022448"/>
    </source>
</evidence>
<feature type="transmembrane region" description="Helical" evidence="10">
    <location>
        <begin position="418"/>
        <end position="437"/>
    </location>
</feature>
<evidence type="ECO:0000256" key="4">
    <source>
        <dbReference type="ARBA" id="ARBA00022597"/>
    </source>
</evidence>
<dbReference type="PRINTS" id="PR00171">
    <property type="entry name" value="SUGRTRNSPORT"/>
</dbReference>
<dbReference type="CDD" id="cd17358">
    <property type="entry name" value="MFS_GLUT6_8_Class3_like"/>
    <property type="match status" value="1"/>
</dbReference>
<dbReference type="Gene3D" id="1.20.1250.20">
    <property type="entry name" value="MFS general substrate transporter like domains"/>
    <property type="match status" value="1"/>
</dbReference>
<dbReference type="Proteomes" id="UP001151752">
    <property type="component" value="Chromosome 5"/>
</dbReference>
<evidence type="ECO:0000256" key="6">
    <source>
        <dbReference type="ARBA" id="ARBA00022989"/>
    </source>
</evidence>
<feature type="transmembrane region" description="Helical" evidence="10">
    <location>
        <begin position="323"/>
        <end position="340"/>
    </location>
</feature>
<dbReference type="InterPro" id="IPR036259">
    <property type="entry name" value="MFS_trans_sf"/>
</dbReference>
<feature type="transmembrane region" description="Helical" evidence="10">
    <location>
        <begin position="146"/>
        <end position="163"/>
    </location>
</feature>
<evidence type="ECO:0000256" key="10">
    <source>
        <dbReference type="SAM" id="Phobius"/>
    </source>
</evidence>
<dbReference type="PROSITE" id="PS00216">
    <property type="entry name" value="SUGAR_TRANSPORT_1"/>
    <property type="match status" value="2"/>
</dbReference>
<dbReference type="InterPro" id="IPR044775">
    <property type="entry name" value="MFS_ERD6/Tret1-like"/>
</dbReference>
<feature type="transmembrane region" description="Helical" evidence="10">
    <location>
        <begin position="281"/>
        <end position="303"/>
    </location>
</feature>
<evidence type="ECO:0000256" key="9">
    <source>
        <dbReference type="SAM" id="MobiDB-lite"/>
    </source>
</evidence>
<evidence type="ECO:0000259" key="11">
    <source>
        <dbReference type="PROSITE" id="PS50850"/>
    </source>
</evidence>
<dbReference type="InterPro" id="IPR003663">
    <property type="entry name" value="Sugar/inositol_transpt"/>
</dbReference>
<dbReference type="EMBL" id="JAPFFM010000020">
    <property type="protein sequence ID" value="KAJ6682935.1"/>
    <property type="molecule type" value="Genomic_DNA"/>
</dbReference>
<feature type="transmembrane region" description="Helical" evidence="10">
    <location>
        <begin position="381"/>
        <end position="406"/>
    </location>
</feature>
<dbReference type="GO" id="GO:0051119">
    <property type="term" value="F:sugar transmembrane transporter activity"/>
    <property type="evidence" value="ECO:0007669"/>
    <property type="project" value="InterPro"/>
</dbReference>
<feature type="transmembrane region" description="Helical" evidence="10">
    <location>
        <begin position="116"/>
        <end position="134"/>
    </location>
</feature>
<dbReference type="PANTHER" id="PTHR48021:SF93">
    <property type="entry name" value="SUGAR TRANSPORTER ERD6-LIKE 1-RELATED"/>
    <property type="match status" value="1"/>
</dbReference>
<evidence type="ECO:0000313" key="12">
    <source>
        <dbReference type="EMBL" id="KAJ6682935.1"/>
    </source>
</evidence>
<proteinExistence type="inferred from homology"/>
<feature type="compositionally biased region" description="Polar residues" evidence="9">
    <location>
        <begin position="537"/>
        <end position="547"/>
    </location>
</feature>
<dbReference type="GO" id="GO:0016020">
    <property type="term" value="C:membrane"/>
    <property type="evidence" value="ECO:0007669"/>
    <property type="project" value="UniProtKB-SubCell"/>
</dbReference>
<feature type="transmembrane region" description="Helical" evidence="10">
    <location>
        <begin position="38"/>
        <end position="59"/>
    </location>
</feature>
<keyword evidence="4 12" id="KW-0762">Sugar transport</keyword>
<reference evidence="12" key="1">
    <citation type="submission" date="2022-11" db="EMBL/GenBank/DDBJ databases">
        <authorList>
            <person name="Hyden B.L."/>
            <person name="Feng K."/>
            <person name="Yates T."/>
            <person name="Jawdy S."/>
            <person name="Smart L.B."/>
            <person name="Muchero W."/>
        </authorList>
    </citation>
    <scope>NUCLEOTIDE SEQUENCE</scope>
    <source>
        <tissue evidence="12">Shoot tip</tissue>
    </source>
</reference>
<feature type="transmembrane region" description="Helical" evidence="10">
    <location>
        <begin position="79"/>
        <end position="104"/>
    </location>
</feature>
<sequence length="571" mass="62213">MAGDGIEEGLESASSPLLPGEKSTSSSATRNQHSITPVLVCSTLVALCGSFTYGCSVGYSSPAESGIMEDLGLSVSAVSANYVNLFSSLFFLAMTIGGMVGAILSGKMADLVGRRGTMWACQIICMAGWLAIAFAKKAWCLDIGRFLVGVAIGILTYVVPVYISEITPKNLRGRFTSANQLLVCCGFAVTYFVGSIVSWRALSLMATIPSILQIVCLFFVPESPRWLAKLGRQKEFEASLQRLRGAESDISEEAVDIREAIEILKQTSAETRTLELFQRRYAYVIIVGEGLILLQTFGGNSAVSYYLGTIFAKANVSTSSGPIIFALLQIPTSIATVLLMDSFGRRTLLMVSATTSCLCLFLVGLSFCFLESHNLKELTPILTLVGILGFGIGFTIGMSGIPWVIMAEIFPVNVKASAGSLVVLTSWASSWVVTYTFSFMLEWSSAGTFFIFSGMCALTILFVWKMSHGVLHEIPILNFKAAVQFEEVKELPFSKSTAKRKSIQLYIEQKTEDHRKGLTELDIPDEDLSRRLPGCSEQATFGNSGRRTSYPKKQGKSPCSENRSERKTRKF</sequence>
<dbReference type="FunFam" id="1.20.1250.20:FF:000043">
    <property type="entry name" value="sugar transporter ERD6-like 6"/>
    <property type="match status" value="1"/>
</dbReference>
<evidence type="ECO:0000313" key="13">
    <source>
        <dbReference type="Proteomes" id="UP001151752"/>
    </source>
</evidence>
<dbReference type="InterPro" id="IPR005828">
    <property type="entry name" value="MFS_sugar_transport-like"/>
</dbReference>
<evidence type="ECO:0000256" key="7">
    <source>
        <dbReference type="ARBA" id="ARBA00023136"/>
    </source>
</evidence>
<protein>
    <submittedName>
        <fullName evidence="12">SUGAR TRANSPORTER ERD6-LIKE 1-RELATED</fullName>
    </submittedName>
</protein>
<dbReference type="AlphaFoldDB" id="A0A9Q0SMX9"/>
<accession>A0A9Q0SMX9</accession>
<name>A0A9Q0SMX9_9ROSI</name>
<organism evidence="12 13">
    <name type="scientific">Salix koriyanagi</name>
    <dbReference type="NCBI Taxonomy" id="2511006"/>
    <lineage>
        <taxon>Eukaryota</taxon>
        <taxon>Viridiplantae</taxon>
        <taxon>Streptophyta</taxon>
        <taxon>Embryophyta</taxon>
        <taxon>Tracheophyta</taxon>
        <taxon>Spermatophyta</taxon>
        <taxon>Magnoliopsida</taxon>
        <taxon>eudicotyledons</taxon>
        <taxon>Gunneridae</taxon>
        <taxon>Pentapetalae</taxon>
        <taxon>rosids</taxon>
        <taxon>fabids</taxon>
        <taxon>Malpighiales</taxon>
        <taxon>Salicaceae</taxon>
        <taxon>Saliceae</taxon>
        <taxon>Salix</taxon>
    </lineage>
</organism>
<reference evidence="12" key="2">
    <citation type="journal article" date="2023" name="Int. J. Mol. Sci.">
        <title>De Novo Assembly and Annotation of 11 Diverse Shrub Willow (Salix) Genomes Reveals Novel Gene Organization in Sex-Linked Regions.</title>
        <authorList>
            <person name="Hyden B."/>
            <person name="Feng K."/>
            <person name="Yates T.B."/>
            <person name="Jawdy S."/>
            <person name="Cereghino C."/>
            <person name="Smart L.B."/>
            <person name="Muchero W."/>
        </authorList>
    </citation>
    <scope>NUCLEOTIDE SEQUENCE</scope>
    <source>
        <tissue evidence="12">Shoot tip</tissue>
    </source>
</reference>
<gene>
    <name evidence="12" type="ORF">OIU74_021064</name>
</gene>
<keyword evidence="7 10" id="KW-0472">Membrane</keyword>
<dbReference type="PANTHER" id="PTHR48021">
    <property type="match status" value="1"/>
</dbReference>
<dbReference type="SUPFAM" id="SSF103473">
    <property type="entry name" value="MFS general substrate transporter"/>
    <property type="match status" value="1"/>
</dbReference>
<evidence type="ECO:0000256" key="1">
    <source>
        <dbReference type="ARBA" id="ARBA00004141"/>
    </source>
</evidence>
<keyword evidence="6 10" id="KW-1133">Transmembrane helix</keyword>
<evidence type="ECO:0000256" key="8">
    <source>
        <dbReference type="RuleBase" id="RU003346"/>
    </source>
</evidence>
<dbReference type="Pfam" id="PF00083">
    <property type="entry name" value="Sugar_tr"/>
    <property type="match status" value="1"/>
</dbReference>
<dbReference type="PROSITE" id="PS00217">
    <property type="entry name" value="SUGAR_TRANSPORT_2"/>
    <property type="match status" value="1"/>
</dbReference>
<feature type="transmembrane region" description="Helical" evidence="10">
    <location>
        <begin position="199"/>
        <end position="220"/>
    </location>
</feature>
<dbReference type="InterPro" id="IPR050549">
    <property type="entry name" value="MFS_Trehalose_Transporter"/>
</dbReference>
<keyword evidence="13" id="KW-1185">Reference proteome</keyword>
<comment type="similarity">
    <text evidence="2 8">Belongs to the major facilitator superfamily. Sugar transporter (TC 2.A.1.1) family.</text>
</comment>
<feature type="region of interest" description="Disordered" evidence="9">
    <location>
        <begin position="518"/>
        <end position="571"/>
    </location>
</feature>
<evidence type="ECO:0000256" key="2">
    <source>
        <dbReference type="ARBA" id="ARBA00010992"/>
    </source>
</evidence>
<feature type="domain" description="Major facilitator superfamily (MFS) profile" evidence="11">
    <location>
        <begin position="42"/>
        <end position="471"/>
    </location>
</feature>
<dbReference type="InterPro" id="IPR020846">
    <property type="entry name" value="MFS_dom"/>
</dbReference>
<evidence type="ECO:0000256" key="5">
    <source>
        <dbReference type="ARBA" id="ARBA00022692"/>
    </source>
</evidence>
<dbReference type="PROSITE" id="PS50850">
    <property type="entry name" value="MFS"/>
    <property type="match status" value="1"/>
</dbReference>
<feature type="transmembrane region" description="Helical" evidence="10">
    <location>
        <begin position="347"/>
        <end position="369"/>
    </location>
</feature>
<comment type="subcellular location">
    <subcellularLocation>
        <location evidence="1">Membrane</location>
        <topology evidence="1">Multi-pass membrane protein</topology>
    </subcellularLocation>
</comment>
<keyword evidence="5 10" id="KW-0812">Transmembrane</keyword>
<feature type="compositionally biased region" description="Acidic residues" evidence="9">
    <location>
        <begin position="1"/>
        <end position="10"/>
    </location>
</feature>
<feature type="transmembrane region" description="Helical" evidence="10">
    <location>
        <begin position="175"/>
        <end position="193"/>
    </location>
</feature>
<feature type="transmembrane region" description="Helical" evidence="10">
    <location>
        <begin position="443"/>
        <end position="464"/>
    </location>
</feature>
<dbReference type="NCBIfam" id="TIGR00879">
    <property type="entry name" value="SP"/>
    <property type="match status" value="1"/>
</dbReference>
<keyword evidence="3 8" id="KW-0813">Transport</keyword>